<dbReference type="AlphaFoldDB" id="A0A2I1HPB1"/>
<feature type="region of interest" description="Disordered" evidence="1">
    <location>
        <begin position="73"/>
        <end position="95"/>
    </location>
</feature>
<accession>A0A2I1HPB1</accession>
<dbReference type="VEuPathDB" id="FungiDB:FUN_010506"/>
<dbReference type="Proteomes" id="UP000234323">
    <property type="component" value="Unassembled WGS sequence"/>
</dbReference>
<proteinExistence type="predicted"/>
<dbReference type="OrthoDB" id="2345161at2759"/>
<gene>
    <name evidence="2" type="ORF">RhiirA4_484745</name>
</gene>
<name>A0A2I1HPB1_9GLOM</name>
<dbReference type="VEuPathDB" id="FungiDB:RhiirA1_478251"/>
<organism evidence="2 3">
    <name type="scientific">Rhizophagus irregularis</name>
    <dbReference type="NCBI Taxonomy" id="588596"/>
    <lineage>
        <taxon>Eukaryota</taxon>
        <taxon>Fungi</taxon>
        <taxon>Fungi incertae sedis</taxon>
        <taxon>Mucoromycota</taxon>
        <taxon>Glomeromycotina</taxon>
        <taxon>Glomeromycetes</taxon>
        <taxon>Glomerales</taxon>
        <taxon>Glomeraceae</taxon>
        <taxon>Rhizophagus</taxon>
    </lineage>
</organism>
<evidence type="ECO:0000313" key="3">
    <source>
        <dbReference type="Proteomes" id="UP000234323"/>
    </source>
</evidence>
<evidence type="ECO:0000313" key="2">
    <source>
        <dbReference type="EMBL" id="PKY60719.1"/>
    </source>
</evidence>
<dbReference type="VEuPathDB" id="FungiDB:RhiirFUN_005201"/>
<reference evidence="2 3" key="1">
    <citation type="submission" date="2015-10" db="EMBL/GenBank/DDBJ databases">
        <title>Genome analyses suggest a sexual origin of heterokaryosis in a supposedly ancient asexual fungus.</title>
        <authorList>
            <person name="Ropars J."/>
            <person name="Sedzielewska K."/>
            <person name="Noel J."/>
            <person name="Charron P."/>
            <person name="Farinelli L."/>
            <person name="Marton T."/>
            <person name="Kruger M."/>
            <person name="Pelin A."/>
            <person name="Brachmann A."/>
            <person name="Corradi N."/>
        </authorList>
    </citation>
    <scope>NUCLEOTIDE SEQUENCE [LARGE SCALE GENOMIC DNA]</scope>
    <source>
        <strain evidence="2 3">A4</strain>
    </source>
</reference>
<dbReference type="EMBL" id="LLXI01004531">
    <property type="protein sequence ID" value="PKY60719.1"/>
    <property type="molecule type" value="Genomic_DNA"/>
</dbReference>
<comment type="caution">
    <text evidence="2">The sequence shown here is derived from an EMBL/GenBank/DDBJ whole genome shotgun (WGS) entry which is preliminary data.</text>
</comment>
<sequence>MELHENSVRDKRTIEVFVRNLPRAIPEGRTEETEIFATSKWGTKIDRSGSRRSGNSSKYNAGRPVHLLFDQYQSSGDSRGTNRISVSTSGTTFKMDNTPRNKSYISPISVNSLIEVGPSETPSKDFFWNVIDRYHKNKRQIIGSTTDIQPVHASTGRQESDDETDTLGFLQLCRNQHVLLPITMEGGPSDYDENNSYEFTRKNGSMRQLSDDNVSQYEKDLLRLLSVLKSKYPFRVERNKDVLYNDEIERFTALYGITNVYPVLLCHNSIFWLQNPDGVYLWSRIDDRMIHGGGNMKEALTNFLFQQENLCYIDEDTHVLIPIKEVKDETKKWHEENKDIAIETVVFDESLKLVGRRKNKH</sequence>
<evidence type="ECO:0000256" key="1">
    <source>
        <dbReference type="SAM" id="MobiDB-lite"/>
    </source>
</evidence>
<protein>
    <submittedName>
        <fullName evidence="2">Uncharacterized protein</fullName>
    </submittedName>
</protein>
<keyword evidence="3" id="KW-1185">Reference proteome</keyword>